<dbReference type="AlphaFoldDB" id="A0A3B1DW43"/>
<dbReference type="EMBL" id="UOGL01000433">
    <property type="protein sequence ID" value="VAX40368.1"/>
    <property type="molecule type" value="Genomic_DNA"/>
</dbReference>
<dbReference type="CDD" id="cd00077">
    <property type="entry name" value="HDc"/>
    <property type="match status" value="1"/>
</dbReference>
<evidence type="ECO:0000313" key="2">
    <source>
        <dbReference type="EMBL" id="VAX40368.1"/>
    </source>
</evidence>
<dbReference type="InterPro" id="IPR003607">
    <property type="entry name" value="HD/PDEase_dom"/>
</dbReference>
<organism evidence="2">
    <name type="scientific">hydrothermal vent metagenome</name>
    <dbReference type="NCBI Taxonomy" id="652676"/>
    <lineage>
        <taxon>unclassified sequences</taxon>
        <taxon>metagenomes</taxon>
        <taxon>ecological metagenomes</taxon>
    </lineage>
</organism>
<feature type="domain" description="HD-GYP" evidence="1">
    <location>
        <begin position="181"/>
        <end position="377"/>
    </location>
</feature>
<dbReference type="InterPro" id="IPR037522">
    <property type="entry name" value="HD_GYP_dom"/>
</dbReference>
<dbReference type="PROSITE" id="PS51832">
    <property type="entry name" value="HD_GYP"/>
    <property type="match status" value="1"/>
</dbReference>
<dbReference type="PANTHER" id="PTHR43155:SF2">
    <property type="entry name" value="CYCLIC DI-GMP PHOSPHODIESTERASE PA4108"/>
    <property type="match status" value="1"/>
</dbReference>
<protein>
    <recommendedName>
        <fullName evidence="1">HD-GYP domain-containing protein</fullName>
    </recommendedName>
</protein>
<gene>
    <name evidence="2" type="ORF">MNBD_PLANCTO02-1610</name>
</gene>
<name>A0A3B1DW43_9ZZZZ</name>
<reference evidence="2" key="1">
    <citation type="submission" date="2018-06" db="EMBL/GenBank/DDBJ databases">
        <authorList>
            <person name="Zhirakovskaya E."/>
        </authorList>
    </citation>
    <scope>NUCLEOTIDE SEQUENCE</scope>
</reference>
<dbReference type="SMART" id="SM00471">
    <property type="entry name" value="HDc"/>
    <property type="match status" value="1"/>
</dbReference>
<evidence type="ECO:0000259" key="1">
    <source>
        <dbReference type="PROSITE" id="PS51832"/>
    </source>
</evidence>
<sequence>MSHATTHSQNSQKYLAVSIRFLRAGVKLQFPIFGNRNVLLLGNGQVITQQFIQKLKDRGVTRIIVHESEVARLTVGQSHGAAESVPVDRAGQLSEEQNYHSKQLDSMIMKSQALGIQQQGTPFAKSVQSPGTNSYDDKIATKFTERHSQSVNFMQEAFSEMANDQGVDLRSLKKVGSEALNQMARDPDLYACVGLNPAPDSYPARHSTHVSMVATLIGMRMGLDKPMLDNLATGCLIHDAGMLKIDQRIFHKTERLNDIEFLEITKHPVAVFDLLKKVRSLETPVAMIAYQMHERCNGTGYPRGCHGNKIHPLAKIAAVADVFVALVSDRPHRPGLLPYKAMEKLLLDANQGKYENHVVRTLLECVSLFPIGSYVELSDKRIGKVIRTTGKTFNQPIVEVWQPYQTHLPPDVVNLTQEANIQIVRPLSPHDERLTQTKTELTIPDSVAPVALELEDHWD</sequence>
<dbReference type="PANTHER" id="PTHR43155">
    <property type="entry name" value="CYCLIC DI-GMP PHOSPHODIESTERASE PA4108-RELATED"/>
    <property type="match status" value="1"/>
</dbReference>
<dbReference type="SUPFAM" id="SSF109604">
    <property type="entry name" value="HD-domain/PDEase-like"/>
    <property type="match status" value="1"/>
</dbReference>
<proteinExistence type="predicted"/>
<accession>A0A3B1DW43</accession>
<dbReference type="Pfam" id="PF13487">
    <property type="entry name" value="HD_5"/>
    <property type="match status" value="1"/>
</dbReference>
<dbReference type="Gene3D" id="1.10.3210.10">
    <property type="entry name" value="Hypothetical protein af1432"/>
    <property type="match status" value="1"/>
</dbReference>